<reference evidence="10 11" key="1">
    <citation type="submission" date="2018-08" db="EMBL/GenBank/DDBJ databases">
        <title>Fulvimarina sp. 85, whole genome shotgun sequence.</title>
        <authorList>
            <person name="Tuo L."/>
        </authorList>
    </citation>
    <scope>NUCLEOTIDE SEQUENCE [LARGE SCALE GENOMIC DNA]</scope>
    <source>
        <strain evidence="10 11">85</strain>
    </source>
</reference>
<dbReference type="PANTHER" id="PTHR30576:SF0">
    <property type="entry name" value="UNDECAPRENYL-PHOSPHATE N-ACETYLGALACTOSAMINYL 1-PHOSPHATE TRANSFERASE-RELATED"/>
    <property type="match status" value="1"/>
</dbReference>
<dbReference type="GO" id="GO:0016020">
    <property type="term" value="C:membrane"/>
    <property type="evidence" value="ECO:0007669"/>
    <property type="project" value="UniProtKB-SubCell"/>
</dbReference>
<keyword evidence="7" id="KW-0270">Exopolysaccharide synthesis</keyword>
<evidence type="ECO:0000256" key="7">
    <source>
        <dbReference type="ARBA" id="ARBA00023169"/>
    </source>
</evidence>
<keyword evidence="11" id="KW-1185">Reference proteome</keyword>
<dbReference type="InterPro" id="IPR017473">
    <property type="entry name" value="Undecaprenyl-P_gluc_Ptfrase"/>
</dbReference>
<evidence type="ECO:0000256" key="8">
    <source>
        <dbReference type="SAM" id="Phobius"/>
    </source>
</evidence>
<evidence type="ECO:0000256" key="6">
    <source>
        <dbReference type="ARBA" id="ARBA00023136"/>
    </source>
</evidence>
<sequence length="515" mass="58075">MSQIELVDDLSRLKDQTPGPARKEVDAEQAELNALAARIADHYRTDFITPRLLSGYLRLAEFSALVLVGILLLGFRVEFATPFITSYALMIVLGPLAAIAAIEMAGGYRIAFLKRSPLSLWRIAATWVGIVAAMTTSVFFIYEDAVHSRIFFGGWALGGIVSLLALRILLRSQIRRWARDGRMERRAVIVGGGGNAEKLIRGLEADPGSDIRICGIFDDRDDRRSPPIVAGYPKLGTIPELVTFSRRTRIDMLIVTLPLTAEQRLLALLKKLWVLPVDIRLSAHASELSFRPRSYSFIGDMPMIDILDRPLADWDLIAKRIFDIAFAVLAILALSPLLALTALAVKLDSRGPVIFRQKRHGFNNQTIEVFKFRSLKHEFTDPEGKRIVTRNDDRVTRVGAFIRKTSIDELPQLFNVLRGELSLVGPRPHALRAQSSQNETFVEIVDGYFGRHKVKPGITGWAQIKGWRGEIDQPQKLKMRFEHDLYYIENWSLRLDLYILVMTPISMLRKTDGAY</sequence>
<dbReference type="EC" id="2.7.8.31" evidence="10"/>
<dbReference type="InterPro" id="IPR003362">
    <property type="entry name" value="Bact_transf"/>
</dbReference>
<evidence type="ECO:0000256" key="5">
    <source>
        <dbReference type="ARBA" id="ARBA00022989"/>
    </source>
</evidence>
<proteinExistence type="inferred from homology"/>
<keyword evidence="3 10" id="KW-0808">Transferase</keyword>
<feature type="transmembrane region" description="Helical" evidence="8">
    <location>
        <begin position="148"/>
        <end position="170"/>
    </location>
</feature>
<dbReference type="NCBIfam" id="TIGR03023">
    <property type="entry name" value="WcaJ_sugtrans"/>
    <property type="match status" value="1"/>
</dbReference>
<name>A0A371X1E1_9HYPH</name>
<dbReference type="EMBL" id="QURL01000005">
    <property type="protein sequence ID" value="RFC63045.1"/>
    <property type="molecule type" value="Genomic_DNA"/>
</dbReference>
<dbReference type="OrthoDB" id="9808602at2"/>
<feature type="transmembrane region" description="Helical" evidence="8">
    <location>
        <begin position="56"/>
        <end position="75"/>
    </location>
</feature>
<dbReference type="Pfam" id="PF02397">
    <property type="entry name" value="Bac_transf"/>
    <property type="match status" value="1"/>
</dbReference>
<evidence type="ECO:0000256" key="1">
    <source>
        <dbReference type="ARBA" id="ARBA00004141"/>
    </source>
</evidence>
<feature type="transmembrane region" description="Helical" evidence="8">
    <location>
        <begin position="87"/>
        <end position="108"/>
    </location>
</feature>
<gene>
    <name evidence="10" type="ORF">DYI37_13975</name>
</gene>
<evidence type="ECO:0000256" key="4">
    <source>
        <dbReference type="ARBA" id="ARBA00022692"/>
    </source>
</evidence>
<dbReference type="InterPro" id="IPR017475">
    <property type="entry name" value="EPS_sugar_tfrase"/>
</dbReference>
<comment type="subcellular location">
    <subcellularLocation>
        <location evidence="1">Membrane</location>
        <topology evidence="1">Multi-pass membrane protein</topology>
    </subcellularLocation>
</comment>
<dbReference type="GO" id="GO:0000271">
    <property type="term" value="P:polysaccharide biosynthetic process"/>
    <property type="evidence" value="ECO:0007669"/>
    <property type="project" value="UniProtKB-KW"/>
</dbReference>
<evidence type="ECO:0000256" key="3">
    <source>
        <dbReference type="ARBA" id="ARBA00022679"/>
    </source>
</evidence>
<feature type="transmembrane region" description="Helical" evidence="8">
    <location>
        <begin position="324"/>
        <end position="345"/>
    </location>
</feature>
<keyword evidence="4 8" id="KW-0812">Transmembrane</keyword>
<feature type="transmembrane region" description="Helical" evidence="8">
    <location>
        <begin position="120"/>
        <end position="142"/>
    </location>
</feature>
<accession>A0A371X1E1</accession>
<evidence type="ECO:0000256" key="2">
    <source>
        <dbReference type="ARBA" id="ARBA00006464"/>
    </source>
</evidence>
<evidence type="ECO:0000259" key="9">
    <source>
        <dbReference type="Pfam" id="PF02397"/>
    </source>
</evidence>
<dbReference type="Gene3D" id="3.40.50.720">
    <property type="entry name" value="NAD(P)-binding Rossmann-like Domain"/>
    <property type="match status" value="1"/>
</dbReference>
<evidence type="ECO:0000313" key="11">
    <source>
        <dbReference type="Proteomes" id="UP000264310"/>
    </source>
</evidence>
<evidence type="ECO:0000313" key="10">
    <source>
        <dbReference type="EMBL" id="RFC63045.1"/>
    </source>
</evidence>
<dbReference type="AlphaFoldDB" id="A0A371X1E1"/>
<organism evidence="10 11">
    <name type="scientific">Fulvimarina endophytica</name>
    <dbReference type="NCBI Taxonomy" id="2293836"/>
    <lineage>
        <taxon>Bacteria</taxon>
        <taxon>Pseudomonadati</taxon>
        <taxon>Pseudomonadota</taxon>
        <taxon>Alphaproteobacteria</taxon>
        <taxon>Hyphomicrobiales</taxon>
        <taxon>Aurantimonadaceae</taxon>
        <taxon>Fulvimarina</taxon>
    </lineage>
</organism>
<dbReference type="NCBIfam" id="TIGR03025">
    <property type="entry name" value="EPS_sugtrans"/>
    <property type="match status" value="1"/>
</dbReference>
<comment type="similarity">
    <text evidence="2">Belongs to the bacterial sugar transferase family.</text>
</comment>
<keyword evidence="5 8" id="KW-1133">Transmembrane helix</keyword>
<dbReference type="Pfam" id="PF13727">
    <property type="entry name" value="CoA_binding_3"/>
    <property type="match status" value="1"/>
</dbReference>
<dbReference type="RefSeq" id="WP_116683863.1">
    <property type="nucleotide sequence ID" value="NZ_QURL01000005.1"/>
</dbReference>
<dbReference type="Proteomes" id="UP000264310">
    <property type="component" value="Unassembled WGS sequence"/>
</dbReference>
<dbReference type="PANTHER" id="PTHR30576">
    <property type="entry name" value="COLANIC BIOSYNTHESIS UDP-GLUCOSE LIPID CARRIER TRANSFERASE"/>
    <property type="match status" value="1"/>
</dbReference>
<dbReference type="GO" id="GO:0089702">
    <property type="term" value="F:undecaprenyl-phosphate glucose phosphotransferase activity"/>
    <property type="evidence" value="ECO:0007669"/>
    <property type="project" value="UniProtKB-EC"/>
</dbReference>
<comment type="caution">
    <text evidence="10">The sequence shown here is derived from an EMBL/GenBank/DDBJ whole genome shotgun (WGS) entry which is preliminary data.</text>
</comment>
<protein>
    <submittedName>
        <fullName evidence="10">Undecaprenyl-phosphate glucose phosphotransferase</fullName>
        <ecNumber evidence="10">2.7.8.31</ecNumber>
    </submittedName>
</protein>
<feature type="domain" description="Bacterial sugar transferase" evidence="9">
    <location>
        <begin position="319"/>
        <end position="508"/>
    </location>
</feature>
<keyword evidence="6 8" id="KW-0472">Membrane</keyword>